<evidence type="ECO:0000313" key="3">
    <source>
        <dbReference type="EMBL" id="AUX44392.1"/>
    </source>
</evidence>
<evidence type="ECO:0000259" key="2">
    <source>
        <dbReference type="Pfam" id="PF01243"/>
    </source>
</evidence>
<dbReference type="InterPro" id="IPR012349">
    <property type="entry name" value="Split_barrel_FMN-bd"/>
</dbReference>
<proteinExistence type="predicted"/>
<gene>
    <name evidence="3" type="primary">pdxH</name>
    <name evidence="3" type="ORF">SOCE26_058560</name>
</gene>
<feature type="domain" description="Pyridoxamine 5'-phosphate oxidase N-terminal" evidence="2">
    <location>
        <begin position="9"/>
        <end position="133"/>
    </location>
</feature>
<dbReference type="AlphaFoldDB" id="A0A2L0EYM2"/>
<dbReference type="PANTHER" id="PTHR39336">
    <property type="entry name" value="PYRIDOXAMINE PHOSPHATE OXIDASE FAMILY PROTEIN (AFU_ORTHOLOGUE AFUA_6G11440)"/>
    <property type="match status" value="1"/>
</dbReference>
<dbReference type="InterPro" id="IPR011576">
    <property type="entry name" value="Pyridox_Oxase_N"/>
</dbReference>
<protein>
    <submittedName>
        <fullName evidence="3">Pyridoxamine 5'-phosphate oxidase</fullName>
    </submittedName>
</protein>
<evidence type="ECO:0000313" key="4">
    <source>
        <dbReference type="Proteomes" id="UP000238348"/>
    </source>
</evidence>
<dbReference type="Pfam" id="PF01243">
    <property type="entry name" value="PNPOx_N"/>
    <property type="match status" value="1"/>
</dbReference>
<dbReference type="EMBL" id="CP012673">
    <property type="protein sequence ID" value="AUX44392.1"/>
    <property type="molecule type" value="Genomic_DNA"/>
</dbReference>
<sequence length="221" mass="23720">MGRTFPELDDDLTTFLAEQRLFFVASAPSGSGGHVNVSPKGHDTFRVLDPRTVAYLDLTGSGVETIAHLRDNGRITLMFCAFAGPPRVVRLQGRGEPVFPDDPRFDALAGLFPPLPGVRSVIQVALERIATSCGYAVPLMAYERERDTLSKWAERKGPEGLVRYRQEKNAASIDGLPGLPAASGSDQGASPSAAPSPAPSSRARRPTRSAPPSERKTGQPR</sequence>
<organism evidence="3 4">
    <name type="scientific">Sorangium cellulosum</name>
    <name type="common">Polyangium cellulosum</name>
    <dbReference type="NCBI Taxonomy" id="56"/>
    <lineage>
        <taxon>Bacteria</taxon>
        <taxon>Pseudomonadati</taxon>
        <taxon>Myxococcota</taxon>
        <taxon>Polyangia</taxon>
        <taxon>Polyangiales</taxon>
        <taxon>Polyangiaceae</taxon>
        <taxon>Sorangium</taxon>
    </lineage>
</organism>
<feature type="region of interest" description="Disordered" evidence="1">
    <location>
        <begin position="173"/>
        <end position="221"/>
    </location>
</feature>
<dbReference type="Proteomes" id="UP000238348">
    <property type="component" value="Chromosome"/>
</dbReference>
<dbReference type="PANTHER" id="PTHR39336:SF1">
    <property type="entry name" value="PYRIDOXAMINE PHOSPHATE OXIDASE FAMILY PROTEIN (AFU_ORTHOLOGUE AFUA_6G11440)"/>
    <property type="match status" value="1"/>
</dbReference>
<name>A0A2L0EYM2_SORCE</name>
<evidence type="ECO:0000256" key="1">
    <source>
        <dbReference type="SAM" id="MobiDB-lite"/>
    </source>
</evidence>
<feature type="compositionally biased region" description="Low complexity" evidence="1">
    <location>
        <begin position="180"/>
        <end position="201"/>
    </location>
</feature>
<reference evidence="3 4" key="1">
    <citation type="submission" date="2015-09" db="EMBL/GenBank/DDBJ databases">
        <title>Sorangium comparison.</title>
        <authorList>
            <person name="Zaburannyi N."/>
            <person name="Bunk B."/>
            <person name="Overmann J."/>
            <person name="Mueller R."/>
        </authorList>
    </citation>
    <scope>NUCLEOTIDE SEQUENCE [LARGE SCALE GENOMIC DNA]</scope>
    <source>
        <strain evidence="3 4">So ce26</strain>
    </source>
</reference>
<dbReference type="SUPFAM" id="SSF50475">
    <property type="entry name" value="FMN-binding split barrel"/>
    <property type="match status" value="1"/>
</dbReference>
<dbReference type="Gene3D" id="2.30.110.10">
    <property type="entry name" value="Electron Transport, Fmn-binding Protein, Chain A"/>
    <property type="match status" value="1"/>
</dbReference>
<dbReference type="OrthoDB" id="115989at2"/>
<accession>A0A2L0EYM2</accession>